<sequence>MPISMETLCVSWQYSDYKQPFNVHFPLLMHILHNGFT</sequence>
<evidence type="ECO:0000313" key="1">
    <source>
        <dbReference type="EMBL" id="JAH60920.1"/>
    </source>
</evidence>
<accession>A0A0E9U6Z8</accession>
<proteinExistence type="predicted"/>
<protein>
    <submittedName>
        <fullName evidence="1">Uncharacterized protein</fullName>
    </submittedName>
</protein>
<name>A0A0E9U6Z8_ANGAN</name>
<dbReference type="EMBL" id="GBXM01047657">
    <property type="protein sequence ID" value="JAH60920.1"/>
    <property type="molecule type" value="Transcribed_RNA"/>
</dbReference>
<reference evidence="1" key="1">
    <citation type="submission" date="2014-11" db="EMBL/GenBank/DDBJ databases">
        <authorList>
            <person name="Amaro Gonzalez C."/>
        </authorList>
    </citation>
    <scope>NUCLEOTIDE SEQUENCE</scope>
</reference>
<reference evidence="1" key="2">
    <citation type="journal article" date="2015" name="Fish Shellfish Immunol.">
        <title>Early steps in the European eel (Anguilla anguilla)-Vibrio vulnificus interaction in the gills: Role of the RtxA13 toxin.</title>
        <authorList>
            <person name="Callol A."/>
            <person name="Pajuelo D."/>
            <person name="Ebbesson L."/>
            <person name="Teles M."/>
            <person name="MacKenzie S."/>
            <person name="Amaro C."/>
        </authorList>
    </citation>
    <scope>NUCLEOTIDE SEQUENCE</scope>
</reference>
<organism evidence="1">
    <name type="scientific">Anguilla anguilla</name>
    <name type="common">European freshwater eel</name>
    <name type="synonym">Muraena anguilla</name>
    <dbReference type="NCBI Taxonomy" id="7936"/>
    <lineage>
        <taxon>Eukaryota</taxon>
        <taxon>Metazoa</taxon>
        <taxon>Chordata</taxon>
        <taxon>Craniata</taxon>
        <taxon>Vertebrata</taxon>
        <taxon>Euteleostomi</taxon>
        <taxon>Actinopterygii</taxon>
        <taxon>Neopterygii</taxon>
        <taxon>Teleostei</taxon>
        <taxon>Anguilliformes</taxon>
        <taxon>Anguillidae</taxon>
        <taxon>Anguilla</taxon>
    </lineage>
</organism>
<dbReference type="AlphaFoldDB" id="A0A0E9U6Z8"/>